<organism evidence="2 3">
    <name type="scientific">Aquimarina litoralis</name>
    <dbReference type="NCBI Taxonomy" id="584605"/>
    <lineage>
        <taxon>Bacteria</taxon>
        <taxon>Pseudomonadati</taxon>
        <taxon>Bacteroidota</taxon>
        <taxon>Flavobacteriia</taxon>
        <taxon>Flavobacteriales</taxon>
        <taxon>Flavobacteriaceae</taxon>
        <taxon>Aquimarina</taxon>
    </lineage>
</organism>
<evidence type="ECO:0000259" key="1">
    <source>
        <dbReference type="Pfam" id="PF03235"/>
    </source>
</evidence>
<gene>
    <name evidence="2" type="ORF">GCM10009430_08820</name>
</gene>
<accession>A0ABN1IJ11</accession>
<dbReference type="Pfam" id="PF03235">
    <property type="entry name" value="GmrSD_N"/>
    <property type="match status" value="1"/>
</dbReference>
<feature type="domain" description="GmrSD restriction endonucleases N-terminal" evidence="1">
    <location>
        <begin position="12"/>
        <end position="205"/>
    </location>
</feature>
<protein>
    <submittedName>
        <fullName evidence="2">DUF262 domain-containing protein</fullName>
    </submittedName>
</protein>
<dbReference type="EMBL" id="BAAAGE010000001">
    <property type="protein sequence ID" value="GAA0714977.1"/>
    <property type="molecule type" value="Genomic_DNA"/>
</dbReference>
<dbReference type="Proteomes" id="UP001501758">
    <property type="component" value="Unassembled WGS sequence"/>
</dbReference>
<comment type="caution">
    <text evidence="2">The sequence shown here is derived from an EMBL/GenBank/DDBJ whole genome shotgun (WGS) entry which is preliminary data.</text>
</comment>
<dbReference type="InterPro" id="IPR004919">
    <property type="entry name" value="GmrSD_N"/>
</dbReference>
<dbReference type="RefSeq" id="WP_343910862.1">
    <property type="nucleotide sequence ID" value="NZ_BAAAGE010000001.1"/>
</dbReference>
<name>A0ABN1IJ11_9FLAO</name>
<sequence>MDNKLEVKAIYELEDYEFFIPAYQRGYRWSEKQVEDLLNDIDEFRPKQLESNPDETTWYCLQPIVIKLREDGKYEVIDGQQRLTTIYLILHYLNSVYTEENRGKLFSLSYQTRSNSTQFLKEELNRKVDNNENIDFHHISNAYRFICNWFNKPGFNRNAYESKFKFSAKVIWYESSEEDTIAVFTRLNIGKIPLTNAELIKALFLNSSNFDSSYPEKLRIKQLEISSEWDQIEQTLQDDRFWYFLNANQAKTNRIEFIFELMNDQIDQDDNYSTFRFFNEKFKNKNFSTIENNWLEIKNYQQRFLEWFEERDLYHKIGYLVSIEYLSISEIYEISKDFTKTEFRSYLDDRIKHSLKKVTLEDLQYGDKEIKNVLLLYNILIMLNNENDNSYFPFEIYKTGNWDIEHITSVTDSLPINRQQWLSDAKVFIDITLSNGEELKAEIEDTSYDDDEEFELIYKRMIQHFNTYLPESDVNDISNLTLLDSETNRGYKNAVFPIKRKTIIDREKNGTFIPLGTKNVFLKYFSDYPPKISFWTQEDRDNYYQDLTNVLKDYITI</sequence>
<reference evidence="2 3" key="1">
    <citation type="journal article" date="2019" name="Int. J. Syst. Evol. Microbiol.">
        <title>The Global Catalogue of Microorganisms (GCM) 10K type strain sequencing project: providing services to taxonomists for standard genome sequencing and annotation.</title>
        <authorList>
            <consortium name="The Broad Institute Genomics Platform"/>
            <consortium name="The Broad Institute Genome Sequencing Center for Infectious Disease"/>
            <person name="Wu L."/>
            <person name="Ma J."/>
        </authorList>
    </citation>
    <scope>NUCLEOTIDE SEQUENCE [LARGE SCALE GENOMIC DNA]</scope>
    <source>
        <strain evidence="2 3">JCM 15974</strain>
    </source>
</reference>
<dbReference type="CDD" id="cd16387">
    <property type="entry name" value="ParB_N_Srx"/>
    <property type="match status" value="1"/>
</dbReference>
<dbReference type="PANTHER" id="PTHR35149:SF2">
    <property type="entry name" value="DUF262 DOMAIN-CONTAINING PROTEIN"/>
    <property type="match status" value="1"/>
</dbReference>
<dbReference type="PANTHER" id="PTHR35149">
    <property type="entry name" value="SLL5132 PROTEIN"/>
    <property type="match status" value="1"/>
</dbReference>
<evidence type="ECO:0000313" key="3">
    <source>
        <dbReference type="Proteomes" id="UP001501758"/>
    </source>
</evidence>
<proteinExistence type="predicted"/>
<evidence type="ECO:0000313" key="2">
    <source>
        <dbReference type="EMBL" id="GAA0714977.1"/>
    </source>
</evidence>
<keyword evidence="3" id="KW-1185">Reference proteome</keyword>